<accession>A0AC61N250</accession>
<dbReference type="EMBL" id="CP068393">
    <property type="protein sequence ID" value="QUC66465.1"/>
    <property type="molecule type" value="Genomic_DNA"/>
</dbReference>
<reference evidence="1" key="1">
    <citation type="submission" date="2021-01" db="EMBL/GenBank/DDBJ databases">
        <title>Complete genome sequence of Clostridiales bacterium R-7.</title>
        <authorList>
            <person name="Mahoney-Kurpe S.C."/>
            <person name="Palevich N."/>
            <person name="Koike S."/>
            <person name="Moon C.D."/>
            <person name="Attwood G.T."/>
        </authorList>
    </citation>
    <scope>NUCLEOTIDE SEQUENCE</scope>
    <source>
        <strain evidence="1">R-7</strain>
    </source>
</reference>
<protein>
    <submittedName>
        <fullName evidence="1">Uncharacterized protein</fullName>
    </submittedName>
</protein>
<sequence>MNARKRGNALLLCIGLVLVLLVSSAFLIQEADHDCCGEDCPICRTIAMTTALMRALCMIAAAQLIWSVLAVSRSAFHIPGSVRLHAEGTPVSRKTRIND</sequence>
<evidence type="ECO:0000313" key="1">
    <source>
        <dbReference type="EMBL" id="QUC66465.1"/>
    </source>
</evidence>
<dbReference type="Proteomes" id="UP000682782">
    <property type="component" value="Chromosome"/>
</dbReference>
<name>A0AC61N250_9FIRM</name>
<evidence type="ECO:0000313" key="2">
    <source>
        <dbReference type="Proteomes" id="UP000682782"/>
    </source>
</evidence>
<proteinExistence type="predicted"/>
<keyword evidence="2" id="KW-1185">Reference proteome</keyword>
<gene>
    <name evidence="1" type="ORF">JYE49_11415</name>
</gene>
<organism evidence="1 2">
    <name type="scientific">Aristaeella hokkaidonensis</name>
    <dbReference type="NCBI Taxonomy" id="3046382"/>
    <lineage>
        <taxon>Bacteria</taxon>
        <taxon>Bacillati</taxon>
        <taxon>Bacillota</taxon>
        <taxon>Clostridia</taxon>
        <taxon>Eubacteriales</taxon>
        <taxon>Aristaeellaceae</taxon>
        <taxon>Aristaeella</taxon>
    </lineage>
</organism>